<dbReference type="InterPro" id="IPR000182">
    <property type="entry name" value="GNAT_dom"/>
</dbReference>
<evidence type="ECO:0000313" key="4">
    <source>
        <dbReference type="Proteomes" id="UP000414233"/>
    </source>
</evidence>
<dbReference type="Proteomes" id="UP000414233">
    <property type="component" value="Unassembled WGS sequence"/>
</dbReference>
<dbReference type="PANTHER" id="PTHR43441:SF2">
    <property type="entry name" value="FAMILY ACETYLTRANSFERASE, PUTATIVE (AFU_ORTHOLOGUE AFUA_7G00850)-RELATED"/>
    <property type="match status" value="1"/>
</dbReference>
<dbReference type="PANTHER" id="PTHR43441">
    <property type="entry name" value="RIBOSOMAL-PROTEIN-SERINE ACETYLTRANSFERASE"/>
    <property type="match status" value="1"/>
</dbReference>
<dbReference type="InterPro" id="IPR016181">
    <property type="entry name" value="Acyl_CoA_acyltransferase"/>
</dbReference>
<dbReference type="EMBL" id="CABPRZ010000017">
    <property type="protein sequence ID" value="VVE34301.1"/>
    <property type="molecule type" value="Genomic_DNA"/>
</dbReference>
<keyword evidence="4" id="KW-1185">Reference proteome</keyword>
<sequence length="242" mass="27473">MTVQAGAFNEFDQPVGPEVPAWKPRAQPPRTPLTGRYCRLEPLDVERHARDLYEAYACAEDGRDWTYMSTGPFSDFEAYWDTASRQAVSSDPLHHAIIDLETGRAIGTLALMRIDAANGVIEVGHVAYSPLVKRTRAGTEAQYLLMRRVFDELGYRRYEWKCDALNAPSRRAALRYGFQFEGIFRQAIVYKGRSRDTAWFSIVDGEWPAISRGFEQWLTSENFDRNGRQRAALADLIAAARA</sequence>
<feature type="region of interest" description="Disordered" evidence="1">
    <location>
        <begin position="1"/>
        <end position="28"/>
    </location>
</feature>
<evidence type="ECO:0000256" key="1">
    <source>
        <dbReference type="SAM" id="MobiDB-lite"/>
    </source>
</evidence>
<dbReference type="AlphaFoldDB" id="A0A5E4XD13"/>
<dbReference type="OrthoDB" id="5295305at2"/>
<dbReference type="Gene3D" id="3.40.630.30">
    <property type="match status" value="1"/>
</dbReference>
<evidence type="ECO:0000259" key="2">
    <source>
        <dbReference type="PROSITE" id="PS51186"/>
    </source>
</evidence>
<protein>
    <submittedName>
        <fullName evidence="3">Acetyltransferase</fullName>
    </submittedName>
</protein>
<dbReference type="RefSeq" id="WP_150698538.1">
    <property type="nucleotide sequence ID" value="NZ_CABPRZ010000017.1"/>
</dbReference>
<dbReference type="Pfam" id="PF13302">
    <property type="entry name" value="Acetyltransf_3"/>
    <property type="match status" value="1"/>
</dbReference>
<evidence type="ECO:0000313" key="3">
    <source>
        <dbReference type="EMBL" id="VVE34301.1"/>
    </source>
</evidence>
<keyword evidence="3" id="KW-0808">Transferase</keyword>
<gene>
    <name evidence="3" type="ORF">PTE30175_03720</name>
</gene>
<organism evidence="3 4">
    <name type="scientific">Pandoraea terrae</name>
    <dbReference type="NCBI Taxonomy" id="1537710"/>
    <lineage>
        <taxon>Bacteria</taxon>
        <taxon>Pseudomonadati</taxon>
        <taxon>Pseudomonadota</taxon>
        <taxon>Betaproteobacteria</taxon>
        <taxon>Burkholderiales</taxon>
        <taxon>Burkholderiaceae</taxon>
        <taxon>Pandoraea</taxon>
    </lineage>
</organism>
<dbReference type="GO" id="GO:1990189">
    <property type="term" value="F:protein N-terminal-serine acetyltransferase activity"/>
    <property type="evidence" value="ECO:0007669"/>
    <property type="project" value="TreeGrafter"/>
</dbReference>
<accession>A0A5E4XD13</accession>
<dbReference type="PROSITE" id="PS51186">
    <property type="entry name" value="GNAT"/>
    <property type="match status" value="1"/>
</dbReference>
<feature type="domain" description="N-acetyltransferase" evidence="2">
    <location>
        <begin position="47"/>
        <end position="196"/>
    </location>
</feature>
<name>A0A5E4XD13_9BURK</name>
<proteinExistence type="predicted"/>
<dbReference type="InterPro" id="IPR051908">
    <property type="entry name" value="Ribosomal_N-acetyltransferase"/>
</dbReference>
<dbReference type="GO" id="GO:0008999">
    <property type="term" value="F:protein-N-terminal-alanine acetyltransferase activity"/>
    <property type="evidence" value="ECO:0007669"/>
    <property type="project" value="TreeGrafter"/>
</dbReference>
<dbReference type="FunFam" id="3.40.630.30:FF:000047">
    <property type="entry name" value="Acetyltransferase, GNAT family"/>
    <property type="match status" value="1"/>
</dbReference>
<dbReference type="SUPFAM" id="SSF55729">
    <property type="entry name" value="Acyl-CoA N-acyltransferases (Nat)"/>
    <property type="match status" value="1"/>
</dbReference>
<reference evidence="3 4" key="1">
    <citation type="submission" date="2019-08" db="EMBL/GenBank/DDBJ databases">
        <authorList>
            <person name="Peeters C."/>
        </authorList>
    </citation>
    <scope>NUCLEOTIDE SEQUENCE [LARGE SCALE GENOMIC DNA]</scope>
    <source>
        <strain evidence="3 4">LMG 30175</strain>
    </source>
</reference>